<accession>A0A078LND0</accession>
<gene>
    <name evidence="1" type="ORF">BN1086_04887</name>
</gene>
<sequence length="84" mass="9626">MQSGNRIVVSEITYSDMRFGTTGPKISPRAILVTKNTREFVRVLGLKLEDWMKQFRVNIVTELTDINAELTDSGLFDMPRFTTQ</sequence>
<dbReference type="PATRIC" id="fig|545.12.peg.4922"/>
<dbReference type="EMBL" id="LK931337">
    <property type="protein sequence ID" value="CDZ86636.1"/>
    <property type="molecule type" value="Genomic_DNA"/>
</dbReference>
<dbReference type="AlphaFoldDB" id="A0A078LND0"/>
<evidence type="ECO:0000313" key="1">
    <source>
        <dbReference type="EMBL" id="CDZ86636.1"/>
    </source>
</evidence>
<name>A0A078LND0_CITKO</name>
<organism evidence="1">
    <name type="scientific">Citrobacter koseri</name>
    <name type="common">Citrobacter diversus</name>
    <dbReference type="NCBI Taxonomy" id="545"/>
    <lineage>
        <taxon>Bacteria</taxon>
        <taxon>Pseudomonadati</taxon>
        <taxon>Pseudomonadota</taxon>
        <taxon>Gammaproteobacteria</taxon>
        <taxon>Enterobacterales</taxon>
        <taxon>Enterobacteriaceae</taxon>
        <taxon>Citrobacter</taxon>
    </lineage>
</organism>
<reference evidence="1" key="1">
    <citation type="submission" date="2014-06" db="EMBL/GenBank/DDBJ databases">
        <authorList>
            <person name="Urmite Genomes Urmite Genomes"/>
        </authorList>
    </citation>
    <scope>NUCLEOTIDE SEQUENCE</scope>
</reference>
<proteinExistence type="predicted"/>
<protein>
    <submittedName>
        <fullName evidence="1">Uncharacterized protein</fullName>
    </submittedName>
</protein>